<evidence type="ECO:0000313" key="2">
    <source>
        <dbReference type="Proteomes" id="UP000615580"/>
    </source>
</evidence>
<feature type="non-terminal residue" evidence="1">
    <location>
        <position position="1"/>
    </location>
</feature>
<reference evidence="1 2" key="1">
    <citation type="journal article" date="2020" name="J. Clin. Microbiol.">
        <title>Assessing the Genetic Diversity of Austrian Corynebacterium diphtheriae Clinical Isolates, 2011-2019.</title>
        <authorList>
            <person name="Schaeffer J."/>
            <person name="Huhulescu S."/>
            <person name="Stoeger A."/>
            <person name="Allerberger F."/>
            <person name="Ruppitsch W."/>
        </authorList>
    </citation>
    <scope>NUCLEOTIDE SEQUENCE [LARGE SCALE GENOMIC DNA]</scope>
    <source>
        <strain evidence="1 2">04-17</strain>
    </source>
</reference>
<feature type="non-terminal residue" evidence="1">
    <location>
        <position position="88"/>
    </location>
</feature>
<evidence type="ECO:0000313" key="1">
    <source>
        <dbReference type="EMBL" id="MBG9355536.1"/>
    </source>
</evidence>
<dbReference type="Proteomes" id="UP000615580">
    <property type="component" value="Unassembled WGS sequence"/>
</dbReference>
<protein>
    <submittedName>
        <fullName evidence="1">Transposase</fullName>
    </submittedName>
</protein>
<sequence>IKRYLPRYADKDFRDQITHALATHAAIGPGVMVLYDVTTLYFETDVPDELRKPGFSKERRLEPQITVGMLTDSTGLPLAIGAFEGNRA</sequence>
<accession>A0ABS0LFX9</accession>
<gene>
    <name evidence="1" type="ORF">I4J41_14000</name>
</gene>
<comment type="caution">
    <text evidence="1">The sequence shown here is derived from an EMBL/GenBank/DDBJ whole genome shotgun (WGS) entry which is preliminary data.</text>
</comment>
<proteinExistence type="predicted"/>
<dbReference type="EMBL" id="JADQUG010000233">
    <property type="protein sequence ID" value="MBG9355536.1"/>
    <property type="molecule type" value="Genomic_DNA"/>
</dbReference>
<keyword evidence="2" id="KW-1185">Reference proteome</keyword>
<organism evidence="1 2">
    <name type="scientific">Corynebacterium belfantii</name>
    <dbReference type="NCBI Taxonomy" id="2014537"/>
    <lineage>
        <taxon>Bacteria</taxon>
        <taxon>Bacillati</taxon>
        <taxon>Actinomycetota</taxon>
        <taxon>Actinomycetes</taxon>
        <taxon>Mycobacteriales</taxon>
        <taxon>Corynebacteriaceae</taxon>
        <taxon>Corynebacterium</taxon>
    </lineage>
</organism>
<name>A0ABS0LFX9_9CORY</name>